<keyword evidence="4" id="KW-0804">Transcription</keyword>
<accession>A0A0H3H8Z5</accession>
<evidence type="ECO:0000256" key="2">
    <source>
        <dbReference type="ARBA" id="ARBA00023015"/>
    </source>
</evidence>
<dbReference type="PANTHER" id="PTHR30537:SF26">
    <property type="entry name" value="GLYCINE CLEAVAGE SYSTEM TRANSCRIPTIONAL ACTIVATOR"/>
    <property type="match status" value="1"/>
</dbReference>
<dbReference type="InterPro" id="IPR036390">
    <property type="entry name" value="WH_DNA-bd_sf"/>
</dbReference>
<dbReference type="NCBIfam" id="NF008352">
    <property type="entry name" value="PRK11139.1"/>
    <property type="match status" value="1"/>
</dbReference>
<reference evidence="6 7" key="1">
    <citation type="journal article" date="2012" name="J. Bacteriol.">
        <title>Complete genome sequence of Klebsiella oxytoca KCTC 1686, used in production of 2,3-butanediol.</title>
        <authorList>
            <person name="Shin S.H."/>
            <person name="Kim S."/>
            <person name="Kim J.Y."/>
            <person name="Lee S."/>
            <person name="Um Y."/>
            <person name="Oh M.K."/>
            <person name="Kim Y.R."/>
            <person name="Lee J."/>
            <person name="Yang K.S."/>
        </authorList>
    </citation>
    <scope>NUCLEOTIDE SEQUENCE [LARGE SCALE GENOMIC DNA]</scope>
    <source>
        <strain evidence="7">ATCC 8724 / DSM 4798 / JCM 20051 / NBRC 3318 / NRRL B-199 / KCTC 1686</strain>
    </source>
</reference>
<keyword evidence="2" id="KW-0805">Transcription regulation</keyword>
<gene>
    <name evidence="6" type="ordered locus">KOX_11880</name>
</gene>
<evidence type="ECO:0000313" key="6">
    <source>
        <dbReference type="EMBL" id="AEX04102.1"/>
    </source>
</evidence>
<keyword evidence="3" id="KW-0238">DNA-binding</keyword>
<evidence type="ECO:0000256" key="4">
    <source>
        <dbReference type="ARBA" id="ARBA00023163"/>
    </source>
</evidence>
<dbReference type="Proteomes" id="UP000007843">
    <property type="component" value="Chromosome"/>
</dbReference>
<dbReference type="Pfam" id="PF00126">
    <property type="entry name" value="HTH_1"/>
    <property type="match status" value="1"/>
</dbReference>
<dbReference type="EMBL" id="CP003218">
    <property type="protein sequence ID" value="AEX04102.1"/>
    <property type="molecule type" value="Genomic_DNA"/>
</dbReference>
<dbReference type="CDD" id="cd08432">
    <property type="entry name" value="PBP2_GcdR_TrpI_HvrB_AmpR_like"/>
    <property type="match status" value="1"/>
</dbReference>
<dbReference type="InterPro" id="IPR058163">
    <property type="entry name" value="LysR-type_TF_proteobact-type"/>
</dbReference>
<feature type="domain" description="HTH lysR-type" evidence="5">
    <location>
        <begin position="4"/>
        <end position="61"/>
    </location>
</feature>
<dbReference type="Gene3D" id="3.40.190.10">
    <property type="entry name" value="Periplasmic binding protein-like II"/>
    <property type="match status" value="2"/>
</dbReference>
<evidence type="ECO:0000256" key="1">
    <source>
        <dbReference type="ARBA" id="ARBA00009437"/>
    </source>
</evidence>
<dbReference type="AlphaFoldDB" id="A0A0H3H8Z5"/>
<dbReference type="GO" id="GO:0043565">
    <property type="term" value="F:sequence-specific DNA binding"/>
    <property type="evidence" value="ECO:0007669"/>
    <property type="project" value="TreeGrafter"/>
</dbReference>
<dbReference type="PROSITE" id="PS50931">
    <property type="entry name" value="HTH_LYSR"/>
    <property type="match status" value="1"/>
</dbReference>
<sequence>MKMPPLHALMCFESAARLMSMKAAADELCVTSSAVSQQIAKLESMTNSRLFIRSPRRLELTTEGRIYLRAIRPAFNQIAEATQRLMNEGKANKVTVSCTSGFAIQWLLPRLPAFEKANAGVEVQISTTNRQVDLLSEGIDFAIRHGAGDYPGLESECLINDKLLPVCSPRLIASEDELSSPGDMAEYTLLHDEHRLDWALWFRALGISNLKTDTGPVFIDSNGVIEAAIAGKGIALVRSSLICEELKSGLLINPLKIPVDTPIAYYLVYDESAVLQKICRRFRDWITTTATKEFPAIDKRAK</sequence>
<name>A0A0H3H8Z5_KLEM8</name>
<dbReference type="RefSeq" id="WP_014228058.1">
    <property type="nucleotide sequence ID" value="NC_016612.1"/>
</dbReference>
<dbReference type="InterPro" id="IPR000847">
    <property type="entry name" value="LysR_HTH_N"/>
</dbReference>
<dbReference type="GO" id="GO:0003700">
    <property type="term" value="F:DNA-binding transcription factor activity"/>
    <property type="evidence" value="ECO:0007669"/>
    <property type="project" value="InterPro"/>
</dbReference>
<protein>
    <submittedName>
        <fullName evidence="6">LysR family transcriptional regulator</fullName>
    </submittedName>
</protein>
<dbReference type="PANTHER" id="PTHR30537">
    <property type="entry name" value="HTH-TYPE TRANSCRIPTIONAL REGULATOR"/>
    <property type="match status" value="1"/>
</dbReference>
<dbReference type="HOGENOM" id="CLU_039613_37_0_6"/>
<dbReference type="Gene3D" id="1.10.10.10">
    <property type="entry name" value="Winged helix-like DNA-binding domain superfamily/Winged helix DNA-binding domain"/>
    <property type="match status" value="1"/>
</dbReference>
<dbReference type="InterPro" id="IPR036388">
    <property type="entry name" value="WH-like_DNA-bd_sf"/>
</dbReference>
<dbReference type="SUPFAM" id="SSF53850">
    <property type="entry name" value="Periplasmic binding protein-like II"/>
    <property type="match status" value="1"/>
</dbReference>
<dbReference type="SUPFAM" id="SSF46785">
    <property type="entry name" value="Winged helix' DNA-binding domain"/>
    <property type="match status" value="1"/>
</dbReference>
<organism evidence="6 7">
    <name type="scientific">Klebsiella michiganensis (strain ATCC 8724 / DSM 4798 / JCM 20051 / NBRC 3318 / NRRL B-199 / KCTC 1686 / BUCSAV 143 / CCM 1901)</name>
    <dbReference type="NCBI Taxonomy" id="1006551"/>
    <lineage>
        <taxon>Bacteria</taxon>
        <taxon>Pseudomonadati</taxon>
        <taxon>Pseudomonadota</taxon>
        <taxon>Gammaproteobacteria</taxon>
        <taxon>Enterobacterales</taxon>
        <taxon>Enterobacteriaceae</taxon>
        <taxon>Klebsiella/Raoultella group</taxon>
        <taxon>Klebsiella</taxon>
    </lineage>
</organism>
<dbReference type="FunFam" id="3.40.190.10:FF:000017">
    <property type="entry name" value="Glycine cleavage system transcriptional activator"/>
    <property type="match status" value="1"/>
</dbReference>
<dbReference type="InterPro" id="IPR005119">
    <property type="entry name" value="LysR_subst-bd"/>
</dbReference>
<dbReference type="GO" id="GO:0006351">
    <property type="term" value="P:DNA-templated transcription"/>
    <property type="evidence" value="ECO:0007669"/>
    <property type="project" value="TreeGrafter"/>
</dbReference>
<dbReference type="PATRIC" id="fig|1006551.4.peg.2390"/>
<evidence type="ECO:0000259" key="5">
    <source>
        <dbReference type="PROSITE" id="PS50931"/>
    </source>
</evidence>
<dbReference type="KEGG" id="kox:KOX_11880"/>
<comment type="similarity">
    <text evidence="1">Belongs to the LysR transcriptional regulatory family.</text>
</comment>
<evidence type="ECO:0000313" key="7">
    <source>
        <dbReference type="Proteomes" id="UP000007843"/>
    </source>
</evidence>
<proteinExistence type="inferred from homology"/>
<dbReference type="Pfam" id="PF03466">
    <property type="entry name" value="LysR_substrate"/>
    <property type="match status" value="1"/>
</dbReference>
<evidence type="ECO:0000256" key="3">
    <source>
        <dbReference type="ARBA" id="ARBA00023125"/>
    </source>
</evidence>